<keyword evidence="7" id="KW-1185">Reference proteome</keyword>
<keyword evidence="3" id="KW-0611">Plant defense</keyword>
<feature type="domain" description="Disease resistance protein RPS4B/Roq1-like leucine-rich repeats" evidence="5">
    <location>
        <begin position="70"/>
        <end position="288"/>
    </location>
</feature>
<keyword evidence="2" id="KW-0677">Repeat</keyword>
<evidence type="ECO:0000256" key="1">
    <source>
        <dbReference type="ARBA" id="ARBA00022614"/>
    </source>
</evidence>
<dbReference type="Proteomes" id="UP001459277">
    <property type="component" value="Unassembled WGS sequence"/>
</dbReference>
<dbReference type="InterPro" id="IPR001611">
    <property type="entry name" value="Leu-rich_rpt"/>
</dbReference>
<dbReference type="PANTHER" id="PTHR48051">
    <property type="match status" value="1"/>
</dbReference>
<evidence type="ECO:0000256" key="4">
    <source>
        <dbReference type="SAM" id="MobiDB-lite"/>
    </source>
</evidence>
<proteinExistence type="predicted"/>
<dbReference type="InterPro" id="IPR003591">
    <property type="entry name" value="Leu-rich_rpt_typical-subtyp"/>
</dbReference>
<dbReference type="PANTHER" id="PTHR48051:SF1">
    <property type="entry name" value="RAS SUPPRESSOR PROTEIN 1"/>
    <property type="match status" value="1"/>
</dbReference>
<evidence type="ECO:0000313" key="6">
    <source>
        <dbReference type="EMBL" id="KAK9987384.1"/>
    </source>
</evidence>
<dbReference type="EMBL" id="JAZDWU010000011">
    <property type="protein sequence ID" value="KAK9987384.1"/>
    <property type="molecule type" value="Genomic_DNA"/>
</dbReference>
<reference evidence="6 7" key="1">
    <citation type="submission" date="2024-01" db="EMBL/GenBank/DDBJ databases">
        <title>A telomere-to-telomere, gap-free genome of sweet tea (Lithocarpus litseifolius).</title>
        <authorList>
            <person name="Zhou J."/>
        </authorList>
    </citation>
    <scope>NUCLEOTIDE SEQUENCE [LARGE SCALE GENOMIC DNA]</scope>
    <source>
        <strain evidence="6">Zhou-2022a</strain>
        <tissue evidence="6">Leaf</tissue>
    </source>
</reference>
<accession>A0AAW2BN01</accession>
<comment type="caution">
    <text evidence="6">The sequence shown here is derived from an EMBL/GenBank/DDBJ whole genome shotgun (WGS) entry which is preliminary data.</text>
</comment>
<evidence type="ECO:0000313" key="7">
    <source>
        <dbReference type="Proteomes" id="UP001459277"/>
    </source>
</evidence>
<protein>
    <recommendedName>
        <fullName evidence="5">Disease resistance protein RPS4B/Roq1-like leucine-rich repeats domain-containing protein</fullName>
    </recommendedName>
</protein>
<dbReference type="SUPFAM" id="SSF52058">
    <property type="entry name" value="L domain-like"/>
    <property type="match status" value="1"/>
</dbReference>
<sequence length="474" mass="53464">MLKFICLKKSLQLIETLNFNKIPNLEKLVLKGCINLLHLHPSIGVHKKLILLNLKGCKNLRSPPRKFEMESLEILILSDCLKVKRILEFGENMECVSKLYLDATTITKLPTSIGNLTGLALLDVRDCKNLMSLPSTFFNMKSLTNLNFSGCSKLLESLWRINEEPGARGILTRFMASSNALIKTLKNVAFSGFKLRIPGSMCQLSNSLMGLGSLTNLDLSRCNLNAIPNDIGCLSSLEILNLSDNKFECLPKSISQLSALQLSNVADCMKLISLPELPLSIRSIKAFHYPSLKEVTNLLKPNSLYEPTLLLSDCGSLANNQDIINTFFAVIRKHLQCTNNSITPFQGLDVLHHDFDNSVIVEEGNKVKRSRDDYDGAGPRGEGSSNDVPHPKRIERVPEFSAHGLLDLFWFIRRNFHMPKKQEDKSNPLLLQFFRMQPIKAIKVKQLDAWLFKKHYKAMQLGSAWFLKTCLMYP</sequence>
<dbReference type="InterPro" id="IPR050216">
    <property type="entry name" value="LRR_domain-containing"/>
</dbReference>
<gene>
    <name evidence="6" type="ORF">SO802_032335</name>
</gene>
<dbReference type="InterPro" id="IPR032675">
    <property type="entry name" value="LRR_dom_sf"/>
</dbReference>
<name>A0AAW2BN01_9ROSI</name>
<evidence type="ECO:0000256" key="2">
    <source>
        <dbReference type="ARBA" id="ARBA00022737"/>
    </source>
</evidence>
<feature type="region of interest" description="Disordered" evidence="4">
    <location>
        <begin position="369"/>
        <end position="392"/>
    </location>
</feature>
<dbReference type="AlphaFoldDB" id="A0AAW2BN01"/>
<dbReference type="Pfam" id="PF23286">
    <property type="entry name" value="LRR_13"/>
    <property type="match status" value="1"/>
</dbReference>
<dbReference type="Gene3D" id="3.80.10.10">
    <property type="entry name" value="Ribonuclease Inhibitor"/>
    <property type="match status" value="2"/>
</dbReference>
<dbReference type="InterPro" id="IPR058546">
    <property type="entry name" value="RPS4B/Roq1-like_LRR"/>
</dbReference>
<evidence type="ECO:0000259" key="5">
    <source>
        <dbReference type="Pfam" id="PF23286"/>
    </source>
</evidence>
<keyword evidence="1" id="KW-0433">Leucine-rich repeat</keyword>
<dbReference type="SMART" id="SM00369">
    <property type="entry name" value="LRR_TYP"/>
    <property type="match status" value="2"/>
</dbReference>
<dbReference type="GO" id="GO:0005737">
    <property type="term" value="C:cytoplasm"/>
    <property type="evidence" value="ECO:0007669"/>
    <property type="project" value="TreeGrafter"/>
</dbReference>
<dbReference type="PROSITE" id="PS51450">
    <property type="entry name" value="LRR"/>
    <property type="match status" value="1"/>
</dbReference>
<organism evidence="6 7">
    <name type="scientific">Lithocarpus litseifolius</name>
    <dbReference type="NCBI Taxonomy" id="425828"/>
    <lineage>
        <taxon>Eukaryota</taxon>
        <taxon>Viridiplantae</taxon>
        <taxon>Streptophyta</taxon>
        <taxon>Embryophyta</taxon>
        <taxon>Tracheophyta</taxon>
        <taxon>Spermatophyta</taxon>
        <taxon>Magnoliopsida</taxon>
        <taxon>eudicotyledons</taxon>
        <taxon>Gunneridae</taxon>
        <taxon>Pentapetalae</taxon>
        <taxon>rosids</taxon>
        <taxon>fabids</taxon>
        <taxon>Fagales</taxon>
        <taxon>Fagaceae</taxon>
        <taxon>Lithocarpus</taxon>
    </lineage>
</organism>
<evidence type="ECO:0000256" key="3">
    <source>
        <dbReference type="ARBA" id="ARBA00022821"/>
    </source>
</evidence>